<dbReference type="PANTHER" id="PTHR12589:SF7">
    <property type="entry name" value="6-PYRUVOYL TETRAHYDROBIOPTERIN SYNTHASE"/>
    <property type="match status" value="1"/>
</dbReference>
<accession>A0A1R0GTD9</accession>
<sequence>MVRDTMTVYFSRKEKFSSAHRLNSKNLTEEENLAVYGKCNHKNGHGHNYEIKVTIKGTIDPITGMCINLTDLKEAIQTQVLDLVDHKNLDLDVKFFKETPRYNFCLKKDACNVKLTSLLLYHISTAENICIFAWNQLLPVFGDSLYRIKVSETDKNSAEYRGE</sequence>
<dbReference type="AlphaFoldDB" id="A0A1R0GTD9"/>
<dbReference type="GO" id="GO:0005739">
    <property type="term" value="C:mitochondrion"/>
    <property type="evidence" value="ECO:0007669"/>
    <property type="project" value="TreeGrafter"/>
</dbReference>
<comment type="caution">
    <text evidence="10">The sequence shown here is derived from an EMBL/GenBank/DDBJ whole genome shotgun (WGS) entry which is preliminary data.</text>
</comment>
<dbReference type="InterPro" id="IPR007115">
    <property type="entry name" value="6-PTP_synth/QueD"/>
</dbReference>
<dbReference type="UniPathway" id="UPA00849">
    <property type="reaction ID" value="UER00819"/>
</dbReference>
<dbReference type="InterPro" id="IPR022469">
    <property type="entry name" value="PTPS_His_AS"/>
</dbReference>
<keyword evidence="9" id="KW-0456">Lyase</keyword>
<dbReference type="GO" id="GO:0003874">
    <property type="term" value="F:6-pyruvoyltetrahydropterin synthase activity"/>
    <property type="evidence" value="ECO:0007669"/>
    <property type="project" value="UniProtKB-EC"/>
</dbReference>
<evidence type="ECO:0000256" key="3">
    <source>
        <dbReference type="ARBA" id="ARBA00009164"/>
    </source>
</evidence>
<dbReference type="Proteomes" id="UP000187455">
    <property type="component" value="Unassembled WGS sequence"/>
</dbReference>
<comment type="similarity">
    <text evidence="3">Belongs to the PTPS family.</text>
</comment>
<dbReference type="STRING" id="133383.A0A1R0GTD9"/>
<comment type="cofactor">
    <cofactor evidence="1">
        <name>Zn(2+)</name>
        <dbReference type="ChEBI" id="CHEBI:29105"/>
    </cofactor>
</comment>
<protein>
    <recommendedName>
        <fullName evidence="5">6-pyruvoyl tetrahydrobiopterin synthase</fullName>
        <ecNumber evidence="4">4.2.3.12</ecNumber>
    </recommendedName>
</protein>
<dbReference type="EC" id="4.2.3.12" evidence="4"/>
<evidence type="ECO:0000256" key="2">
    <source>
        <dbReference type="ARBA" id="ARBA00005126"/>
    </source>
</evidence>
<evidence type="ECO:0000256" key="1">
    <source>
        <dbReference type="ARBA" id="ARBA00001947"/>
    </source>
</evidence>
<dbReference type="FunFam" id="3.30.479.10:FF:000003">
    <property type="entry name" value="6-pyruvoyl tetrahydrobiopterin synthase"/>
    <property type="match status" value="1"/>
</dbReference>
<dbReference type="OrthoDB" id="14045at2759"/>
<evidence type="ECO:0000256" key="5">
    <source>
        <dbReference type="ARBA" id="ARBA00015587"/>
    </source>
</evidence>
<dbReference type="InterPro" id="IPR038418">
    <property type="entry name" value="6-PTP_synth/QueD_sf"/>
</dbReference>
<evidence type="ECO:0000256" key="7">
    <source>
        <dbReference type="ARBA" id="ARBA00022833"/>
    </source>
</evidence>
<keyword evidence="6" id="KW-0479">Metal-binding</keyword>
<evidence type="ECO:0000256" key="4">
    <source>
        <dbReference type="ARBA" id="ARBA00013100"/>
    </source>
</evidence>
<dbReference type="GO" id="GO:0006729">
    <property type="term" value="P:tetrahydrobiopterin biosynthetic process"/>
    <property type="evidence" value="ECO:0007669"/>
    <property type="project" value="UniProtKB-UniPathway"/>
</dbReference>
<evidence type="ECO:0000256" key="9">
    <source>
        <dbReference type="ARBA" id="ARBA00023239"/>
    </source>
</evidence>
<proteinExistence type="inferred from homology"/>
<name>A0A1R0GTD9_9FUNG</name>
<dbReference type="PROSITE" id="PS00988">
    <property type="entry name" value="PTPS_2"/>
    <property type="match status" value="1"/>
</dbReference>
<evidence type="ECO:0000313" key="11">
    <source>
        <dbReference type="Proteomes" id="UP000187455"/>
    </source>
</evidence>
<keyword evidence="7" id="KW-0862">Zinc</keyword>
<gene>
    <name evidence="10" type="ORF">AYI68_g5756</name>
</gene>
<dbReference type="PANTHER" id="PTHR12589">
    <property type="entry name" value="PYRUVOYL TETRAHYDROBIOPTERIN SYNTHASE"/>
    <property type="match status" value="1"/>
</dbReference>
<keyword evidence="11" id="KW-1185">Reference proteome</keyword>
<dbReference type="SUPFAM" id="SSF55620">
    <property type="entry name" value="Tetrahydrobiopterin biosynthesis enzymes-like"/>
    <property type="match status" value="1"/>
</dbReference>
<evidence type="ECO:0000256" key="8">
    <source>
        <dbReference type="ARBA" id="ARBA00023007"/>
    </source>
</evidence>
<keyword evidence="8" id="KW-0783">Tetrahydrobiopterin biosynthesis</keyword>
<comment type="pathway">
    <text evidence="2">Cofactor biosynthesis; tetrahydrobiopterin biosynthesis; tetrahydrobiopterin from 7,8-dihydroneopterin triphosphate: step 1/3.</text>
</comment>
<dbReference type="Gene3D" id="3.30.479.10">
    <property type="entry name" value="6-pyruvoyl tetrahydropterin synthase/QueD"/>
    <property type="match status" value="1"/>
</dbReference>
<evidence type="ECO:0000256" key="6">
    <source>
        <dbReference type="ARBA" id="ARBA00022723"/>
    </source>
</evidence>
<organism evidence="10 11">
    <name type="scientific">Smittium mucronatum</name>
    <dbReference type="NCBI Taxonomy" id="133383"/>
    <lineage>
        <taxon>Eukaryota</taxon>
        <taxon>Fungi</taxon>
        <taxon>Fungi incertae sedis</taxon>
        <taxon>Zoopagomycota</taxon>
        <taxon>Kickxellomycotina</taxon>
        <taxon>Harpellomycetes</taxon>
        <taxon>Harpellales</taxon>
        <taxon>Legeriomycetaceae</taxon>
        <taxon>Smittium</taxon>
    </lineage>
</organism>
<dbReference type="Pfam" id="PF01242">
    <property type="entry name" value="PTPS"/>
    <property type="match status" value="1"/>
</dbReference>
<dbReference type="EMBL" id="LSSL01003717">
    <property type="protein sequence ID" value="OLY80156.1"/>
    <property type="molecule type" value="Genomic_DNA"/>
</dbReference>
<dbReference type="GO" id="GO:0046872">
    <property type="term" value="F:metal ion binding"/>
    <property type="evidence" value="ECO:0007669"/>
    <property type="project" value="UniProtKB-KW"/>
</dbReference>
<reference evidence="10 11" key="1">
    <citation type="journal article" date="2016" name="Mol. Biol. Evol.">
        <title>Genome-Wide Survey of Gut Fungi (Harpellales) Reveals the First Horizontally Transferred Ubiquitin Gene from a Mosquito Host.</title>
        <authorList>
            <person name="Wang Y."/>
            <person name="White M.M."/>
            <person name="Kvist S."/>
            <person name="Moncalvo J.M."/>
        </authorList>
    </citation>
    <scope>NUCLEOTIDE SEQUENCE [LARGE SCALE GENOMIC DNA]</scope>
    <source>
        <strain evidence="10 11">ALG-7-W6</strain>
    </source>
</reference>
<evidence type="ECO:0000313" key="10">
    <source>
        <dbReference type="EMBL" id="OLY80156.1"/>
    </source>
</evidence>